<dbReference type="AlphaFoldDB" id="A0A919V8P3"/>
<comment type="caution">
    <text evidence="1">The sequence shown here is derived from an EMBL/GenBank/DDBJ whole genome shotgun (WGS) entry which is preliminary data.</text>
</comment>
<evidence type="ECO:0000313" key="2">
    <source>
        <dbReference type="Proteomes" id="UP000606172"/>
    </source>
</evidence>
<reference evidence="1" key="1">
    <citation type="submission" date="2021-01" db="EMBL/GenBank/DDBJ databases">
        <title>Whole genome shotgun sequence of Sinosporangium siamense NBRC 109515.</title>
        <authorList>
            <person name="Komaki H."/>
            <person name="Tamura T."/>
        </authorList>
    </citation>
    <scope>NUCLEOTIDE SEQUENCE</scope>
    <source>
        <strain evidence="1">NBRC 109515</strain>
    </source>
</reference>
<organism evidence="1 2">
    <name type="scientific">Sinosporangium siamense</name>
    <dbReference type="NCBI Taxonomy" id="1367973"/>
    <lineage>
        <taxon>Bacteria</taxon>
        <taxon>Bacillati</taxon>
        <taxon>Actinomycetota</taxon>
        <taxon>Actinomycetes</taxon>
        <taxon>Streptosporangiales</taxon>
        <taxon>Streptosporangiaceae</taxon>
        <taxon>Sinosporangium</taxon>
    </lineage>
</organism>
<keyword evidence="2" id="KW-1185">Reference proteome</keyword>
<protein>
    <submittedName>
        <fullName evidence="1">Uncharacterized protein</fullName>
    </submittedName>
</protein>
<dbReference type="EMBL" id="BOOW01000044">
    <property type="protein sequence ID" value="GII96345.1"/>
    <property type="molecule type" value="Genomic_DNA"/>
</dbReference>
<dbReference type="RefSeq" id="WP_204031356.1">
    <property type="nucleotide sequence ID" value="NZ_BOOW01000044.1"/>
</dbReference>
<name>A0A919V8P3_9ACTN</name>
<dbReference type="Proteomes" id="UP000606172">
    <property type="component" value="Unassembled WGS sequence"/>
</dbReference>
<sequence length="76" mass="8240">MGESLATQFLRADLEVSCTQCGYPIWIRYSEVVAQATVTCPCCFIQLRLVDGTGSAQNAGKVVDQEITQALKGLSR</sequence>
<evidence type="ECO:0000313" key="1">
    <source>
        <dbReference type="EMBL" id="GII96345.1"/>
    </source>
</evidence>
<gene>
    <name evidence="1" type="ORF">Ssi02_65760</name>
</gene>
<accession>A0A919V8P3</accession>
<proteinExistence type="predicted"/>